<feature type="compositionally biased region" description="Basic and acidic residues" evidence="1">
    <location>
        <begin position="64"/>
        <end position="84"/>
    </location>
</feature>
<dbReference type="EMBL" id="JYDT01000436">
    <property type="protein sequence ID" value="KRY80532.1"/>
    <property type="molecule type" value="Genomic_DNA"/>
</dbReference>
<name>A0A0V1F2Q4_TRIPS</name>
<dbReference type="Proteomes" id="UP000054995">
    <property type="component" value="Unassembled WGS sequence"/>
</dbReference>
<reference evidence="2 4" key="1">
    <citation type="submission" date="2015-01" db="EMBL/GenBank/DDBJ databases">
        <title>Evolution of Trichinella species and genotypes.</title>
        <authorList>
            <person name="Korhonen P.K."/>
            <person name="Edoardo P."/>
            <person name="Giuseppe L.R."/>
            <person name="Gasser R.B."/>
        </authorList>
    </citation>
    <scope>NUCLEOTIDE SEQUENCE [LARGE SCALE GENOMIC DNA]</scope>
    <source>
        <strain evidence="2">ISS470</strain>
    </source>
</reference>
<evidence type="ECO:0000313" key="3">
    <source>
        <dbReference type="EMBL" id="KRY80532.1"/>
    </source>
</evidence>
<proteinExistence type="predicted"/>
<organism evidence="2 4">
    <name type="scientific">Trichinella pseudospiralis</name>
    <name type="common">Parasitic roundworm</name>
    <dbReference type="NCBI Taxonomy" id="6337"/>
    <lineage>
        <taxon>Eukaryota</taxon>
        <taxon>Metazoa</taxon>
        <taxon>Ecdysozoa</taxon>
        <taxon>Nematoda</taxon>
        <taxon>Enoplea</taxon>
        <taxon>Dorylaimia</taxon>
        <taxon>Trichinellida</taxon>
        <taxon>Trichinellidae</taxon>
        <taxon>Trichinella</taxon>
    </lineage>
</organism>
<sequence>MNSTRCRYGDSHLSSRRIFNRQADATDMTISHHTTITQTTKNIFIKQAINSSHCVHRPVYSESSIKENELPQKENIKESTHYSP</sequence>
<feature type="region of interest" description="Disordered" evidence="1">
    <location>
        <begin position="60"/>
        <end position="84"/>
    </location>
</feature>
<evidence type="ECO:0000313" key="2">
    <source>
        <dbReference type="EMBL" id="KRY80458.1"/>
    </source>
</evidence>
<dbReference type="AlphaFoldDB" id="A0A0V1F2Q4"/>
<keyword evidence="4" id="KW-1185">Reference proteome</keyword>
<comment type="caution">
    <text evidence="2">The sequence shown here is derived from an EMBL/GenBank/DDBJ whole genome shotgun (WGS) entry which is preliminary data.</text>
</comment>
<gene>
    <name evidence="3" type="ORF">T4D_10563</name>
    <name evidence="2" type="ORF">T4D_11340</name>
</gene>
<protein>
    <submittedName>
        <fullName evidence="2">Uncharacterized protein</fullName>
    </submittedName>
</protein>
<accession>A0A0V1F2Q4</accession>
<evidence type="ECO:0000313" key="4">
    <source>
        <dbReference type="Proteomes" id="UP000054995"/>
    </source>
</evidence>
<dbReference type="EMBL" id="JYDT01000496">
    <property type="protein sequence ID" value="KRY80458.1"/>
    <property type="molecule type" value="Genomic_DNA"/>
</dbReference>
<evidence type="ECO:0000256" key="1">
    <source>
        <dbReference type="SAM" id="MobiDB-lite"/>
    </source>
</evidence>